<dbReference type="Proteomes" id="UP001164733">
    <property type="component" value="Chromosome"/>
</dbReference>
<gene>
    <name evidence="2" type="ORF">LL038_24570</name>
</gene>
<dbReference type="InterPro" id="IPR003781">
    <property type="entry name" value="CoA-bd"/>
</dbReference>
<organism evidence="2 3">
    <name type="scientific">Clostridium estertheticum</name>
    <dbReference type="NCBI Taxonomy" id="238834"/>
    <lineage>
        <taxon>Bacteria</taxon>
        <taxon>Bacillati</taxon>
        <taxon>Bacillota</taxon>
        <taxon>Clostridia</taxon>
        <taxon>Eubacteriales</taxon>
        <taxon>Clostridiaceae</taxon>
        <taxon>Clostridium</taxon>
    </lineage>
</organism>
<name>A0AA47EJP7_9CLOT</name>
<dbReference type="SMART" id="SM00881">
    <property type="entry name" value="CoA_binding"/>
    <property type="match status" value="1"/>
</dbReference>
<evidence type="ECO:0000313" key="3">
    <source>
        <dbReference type="Proteomes" id="UP001164733"/>
    </source>
</evidence>
<dbReference type="EMBL" id="CP086239">
    <property type="protein sequence ID" value="WAG60649.1"/>
    <property type="molecule type" value="Genomic_DNA"/>
</dbReference>
<protein>
    <submittedName>
        <fullName evidence="2">CoA-binding protein</fullName>
    </submittedName>
</protein>
<dbReference type="Pfam" id="PF13380">
    <property type="entry name" value="CoA_binding_2"/>
    <property type="match status" value="1"/>
</dbReference>
<accession>A0AA47EJP7</accession>
<dbReference type="RefSeq" id="WP_216123918.1">
    <property type="nucleotide sequence ID" value="NZ_CP086239.1"/>
</dbReference>
<proteinExistence type="predicted"/>
<dbReference type="PANTHER" id="PTHR33303:SF2">
    <property type="entry name" value="COA-BINDING DOMAIN-CONTAINING PROTEIN"/>
    <property type="match status" value="1"/>
</dbReference>
<evidence type="ECO:0000259" key="1">
    <source>
        <dbReference type="SMART" id="SM00881"/>
    </source>
</evidence>
<feature type="domain" description="CoA-binding" evidence="1">
    <location>
        <begin position="6"/>
        <end position="95"/>
    </location>
</feature>
<reference evidence="2" key="1">
    <citation type="submission" date="2021-11" db="EMBL/GenBank/DDBJ databases">
        <title>Clostridia strains as spoilage organisms.</title>
        <authorList>
            <person name="Wambui J."/>
            <person name="Stevens M.J.A."/>
            <person name="Stephan R."/>
        </authorList>
    </citation>
    <scope>NUCLEOTIDE SEQUENCE</scope>
    <source>
        <strain evidence="2">CF009</strain>
    </source>
</reference>
<dbReference type="PANTHER" id="PTHR33303">
    <property type="entry name" value="CYTOPLASMIC PROTEIN-RELATED"/>
    <property type="match status" value="1"/>
</dbReference>
<sequence>MKANELLNYKNWVVVGDVLNPSKYAYKILLSLKTDGFNVVGVNPSIENEVCYNNLSDVPYNVEVLDLCITPYKGIKILNEAHKLKINKVLIQPGAGSSEILEFCKTNGIQAIEGCALVELSKNKVN</sequence>
<dbReference type="AlphaFoldDB" id="A0AA47EJP7"/>
<evidence type="ECO:0000313" key="2">
    <source>
        <dbReference type="EMBL" id="WAG60649.1"/>
    </source>
</evidence>